<evidence type="ECO:0000313" key="4">
    <source>
        <dbReference type="EMBL" id="MBA1836920.1"/>
    </source>
</evidence>
<dbReference type="PANTHER" id="PTHR34580:SF1">
    <property type="entry name" value="PROTEIN PAFC"/>
    <property type="match status" value="1"/>
</dbReference>
<dbReference type="InterPro" id="IPR057727">
    <property type="entry name" value="WCX_dom"/>
</dbReference>
<evidence type="ECO:0000313" key="5">
    <source>
        <dbReference type="Proteomes" id="UP000577408"/>
    </source>
</evidence>
<evidence type="ECO:0000259" key="1">
    <source>
        <dbReference type="Pfam" id="PF13280"/>
    </source>
</evidence>
<dbReference type="Pfam" id="PF25583">
    <property type="entry name" value="WCX"/>
    <property type="match status" value="1"/>
</dbReference>
<accession>A0A7H0K8B5</accession>
<gene>
    <name evidence="4" type="ORF">HMA55_03215</name>
</gene>
<proteinExistence type="predicted"/>
<dbReference type="AlphaFoldDB" id="A0A7H0K8B5"/>
<dbReference type="Pfam" id="PF13280">
    <property type="entry name" value="WYL"/>
    <property type="match status" value="1"/>
</dbReference>
<protein>
    <submittedName>
        <fullName evidence="4">WYL domain-containing protein</fullName>
    </submittedName>
</protein>
<dbReference type="Proteomes" id="UP000577408">
    <property type="component" value="Unassembled WGS sequence"/>
</dbReference>
<dbReference type="RefSeq" id="WP_181191647.1">
    <property type="nucleotide sequence ID" value="NZ_JABFED010000002.1"/>
</dbReference>
<feature type="domain" description="WCX" evidence="3">
    <location>
        <begin position="231"/>
        <end position="317"/>
    </location>
</feature>
<dbReference type="PIRSF" id="PIRSF016838">
    <property type="entry name" value="PafC"/>
    <property type="match status" value="1"/>
</dbReference>
<sequence>MATDFKRQERVVRLLNLLAYASNHPGLTPMEIARDLGADPMQVRDDFELLFLSGVGTGPGEMIDLEYSWKGVDIKDDQGMTTPLRLSPAEASALLILLDSLETMPGLVDARAVRSAAAKIRAATTSQAVGDAEHDSEAGVAGTVAEALATKRQLRITYFSASSDSVTQREVAPASLFHQAGATYLQAEYNGEMRTFRLDRIQSAQLLDAPSAATISDFDPADPFGLASRAKARLLVHPDATWLADYWEIELEPAPTTVDEEGNTVEVPREPGEWIPATMRYGSEDWLVRFCLSQSDRVRIVEPAKLAVEAKSRAQRAIDALD</sequence>
<dbReference type="InterPro" id="IPR043839">
    <property type="entry name" value="PafC_HTH"/>
</dbReference>
<dbReference type="Pfam" id="PF19187">
    <property type="entry name" value="HTH_PafC"/>
    <property type="match status" value="1"/>
</dbReference>
<feature type="domain" description="PafC HTH" evidence="2">
    <location>
        <begin position="9"/>
        <end position="122"/>
    </location>
</feature>
<dbReference type="EMBL" id="JABFED010000002">
    <property type="protein sequence ID" value="MBA1836920.1"/>
    <property type="molecule type" value="Genomic_DNA"/>
</dbReference>
<evidence type="ECO:0000259" key="2">
    <source>
        <dbReference type="Pfam" id="PF19187"/>
    </source>
</evidence>
<dbReference type="InterPro" id="IPR026881">
    <property type="entry name" value="WYL_dom"/>
</dbReference>
<dbReference type="InterPro" id="IPR051534">
    <property type="entry name" value="CBASS_pafABC_assoc_protein"/>
</dbReference>
<organism evidence="4 5">
    <name type="scientific">Corynebacterium wankanglinii</name>
    <dbReference type="NCBI Taxonomy" id="2735136"/>
    <lineage>
        <taxon>Bacteria</taxon>
        <taxon>Bacillati</taxon>
        <taxon>Actinomycetota</taxon>
        <taxon>Actinomycetes</taxon>
        <taxon>Mycobacteriales</taxon>
        <taxon>Corynebacteriaceae</taxon>
        <taxon>Corynebacterium</taxon>
    </lineage>
</organism>
<dbReference type="InterPro" id="IPR028349">
    <property type="entry name" value="PafC-like"/>
</dbReference>
<reference evidence="4 5" key="1">
    <citation type="submission" date="2020-05" db="EMBL/GenBank/DDBJ databases">
        <title>Descriptions of Corynebacterium xxxx sp. nov., Corynebacterium yyyy sp. nov. and Corynebacterium zzzz sp. nov.</title>
        <authorList>
            <person name="Zhang G."/>
        </authorList>
    </citation>
    <scope>NUCLEOTIDE SEQUENCE [LARGE SCALE GENOMIC DNA]</scope>
    <source>
        <strain evidence="5">zg-913</strain>
    </source>
</reference>
<dbReference type="PROSITE" id="PS52050">
    <property type="entry name" value="WYL"/>
    <property type="match status" value="1"/>
</dbReference>
<comment type="caution">
    <text evidence="4">The sequence shown here is derived from an EMBL/GenBank/DDBJ whole genome shotgun (WGS) entry which is preliminary data.</text>
</comment>
<feature type="domain" description="WYL" evidence="1">
    <location>
        <begin position="142"/>
        <end position="205"/>
    </location>
</feature>
<evidence type="ECO:0000259" key="3">
    <source>
        <dbReference type="Pfam" id="PF25583"/>
    </source>
</evidence>
<name>A0A7H0K8B5_9CORY</name>
<dbReference type="PANTHER" id="PTHR34580">
    <property type="match status" value="1"/>
</dbReference>
<keyword evidence="5" id="KW-1185">Reference proteome</keyword>